<dbReference type="Gene3D" id="2.30.30.240">
    <property type="entry name" value="PRC-barrel domain"/>
    <property type="match status" value="2"/>
</dbReference>
<dbReference type="OrthoDB" id="53812at2"/>
<dbReference type="InterPro" id="IPR027275">
    <property type="entry name" value="PRC-brl_dom"/>
</dbReference>
<keyword evidence="3" id="KW-1185">Reference proteome</keyword>
<proteinExistence type="predicted"/>
<evidence type="ECO:0000313" key="2">
    <source>
        <dbReference type="EMBL" id="RBW71587.1"/>
    </source>
</evidence>
<dbReference type="EMBL" id="QOCW01000001">
    <property type="protein sequence ID" value="RBW71587.1"/>
    <property type="molecule type" value="Genomic_DNA"/>
</dbReference>
<dbReference type="SUPFAM" id="SSF50346">
    <property type="entry name" value="PRC-barrel domain"/>
    <property type="match status" value="2"/>
</dbReference>
<name>A0A366Y068_9BACI</name>
<organism evidence="2 3">
    <name type="scientific">Bacillus taeanensis</name>
    <dbReference type="NCBI Taxonomy" id="273032"/>
    <lineage>
        <taxon>Bacteria</taxon>
        <taxon>Bacillati</taxon>
        <taxon>Bacillota</taxon>
        <taxon>Bacilli</taxon>
        <taxon>Bacillales</taxon>
        <taxon>Bacillaceae</taxon>
        <taxon>Bacillus</taxon>
    </lineage>
</organism>
<protein>
    <recommendedName>
        <fullName evidence="1">PRC-barrel domain-containing protein</fullName>
    </recommendedName>
</protein>
<dbReference type="RefSeq" id="WP_113804289.1">
    <property type="nucleotide sequence ID" value="NZ_QOCW01000001.1"/>
</dbReference>
<evidence type="ECO:0000313" key="3">
    <source>
        <dbReference type="Proteomes" id="UP000253314"/>
    </source>
</evidence>
<feature type="domain" description="PRC-barrel" evidence="1">
    <location>
        <begin position="92"/>
        <end position="150"/>
    </location>
</feature>
<reference evidence="2 3" key="1">
    <citation type="submission" date="2018-07" db="EMBL/GenBank/DDBJ databases">
        <title>Lottiidibacillus patelloidae gen. nov., sp. nov., isolated from the intestinal tract of a marine limpet and the reclassification of B. taeanensis BH030017T, B. algicola KMM 3737T and B. hwajinpoensis SW-72T as genus Lottiidibacillus.</title>
        <authorList>
            <person name="Liu R."/>
            <person name="Huang Z."/>
        </authorList>
    </citation>
    <scope>NUCLEOTIDE SEQUENCE [LARGE SCALE GENOMIC DNA]</scope>
    <source>
        <strain evidence="2 3">BH030017</strain>
    </source>
</reference>
<evidence type="ECO:0000259" key="1">
    <source>
        <dbReference type="Pfam" id="PF05239"/>
    </source>
</evidence>
<accession>A0A366Y068</accession>
<dbReference type="Proteomes" id="UP000253314">
    <property type="component" value="Unassembled WGS sequence"/>
</dbReference>
<dbReference type="AlphaFoldDB" id="A0A366Y068"/>
<dbReference type="Pfam" id="PF05239">
    <property type="entry name" value="PRC"/>
    <property type="match status" value="1"/>
</dbReference>
<sequence length="329" mass="37157">MKKNSEIIGCSIASIKDGLKHGIVNELIISPAKGTVEFLKVENEEWLFIDRVISFDKVVGIGDAVTIQSESEVIALMDSPEANKLLKQKVRILNAKVIGTKGQLLGEIIDFYIDEQTGKIREFSLQYKEKKIGLDAEYIITYGRDFLVVKDEAIQLVNGKSESVQSEKEEKQFETFNTAETAEEKPFEETEENVSIFLDQSDQLFEETLFNHPAVHNEQQTEKKDLFVIDEGDKSELASSMFKNNYKMETPSPKTTKQTQPEHINEAHDAFRERQINILEGKVVLKDITDEEGNVIVKKDTVLTREDIIKAQDIGPAVVVDLSMNVRGS</sequence>
<dbReference type="InterPro" id="IPR011033">
    <property type="entry name" value="PRC_barrel-like_sf"/>
</dbReference>
<comment type="caution">
    <text evidence="2">The sequence shown here is derived from an EMBL/GenBank/DDBJ whole genome shotgun (WGS) entry which is preliminary data.</text>
</comment>
<gene>
    <name evidence="2" type="ORF">DS031_02235</name>
</gene>